<dbReference type="SUPFAM" id="SSF54427">
    <property type="entry name" value="NTF2-like"/>
    <property type="match status" value="1"/>
</dbReference>
<dbReference type="InterPro" id="IPR037401">
    <property type="entry name" value="SnoaL-like"/>
</dbReference>
<dbReference type="Gene3D" id="3.10.450.50">
    <property type="match status" value="1"/>
</dbReference>
<reference evidence="3" key="1">
    <citation type="submission" date="2011-01" db="EMBL/GenBank/DDBJ databases">
        <title>Complete sequence of chromosome of Acidobacterium sp. MP5ACTX9.</title>
        <authorList>
            <consortium name="US DOE Joint Genome Institute"/>
            <person name="Lucas S."/>
            <person name="Copeland A."/>
            <person name="Lapidus A."/>
            <person name="Cheng J.-F."/>
            <person name="Goodwin L."/>
            <person name="Pitluck S."/>
            <person name="Teshima H."/>
            <person name="Detter J.C."/>
            <person name="Han C."/>
            <person name="Tapia R."/>
            <person name="Land M."/>
            <person name="Hauser L."/>
            <person name="Kyrpides N."/>
            <person name="Ivanova N."/>
            <person name="Ovchinnikova G."/>
            <person name="Pagani I."/>
            <person name="Rawat S.R."/>
            <person name="Mannisto M."/>
            <person name="Haggblom M.M."/>
            <person name="Woyke T."/>
        </authorList>
    </citation>
    <scope>NUCLEOTIDE SEQUENCE [LARGE SCALE GENOMIC DNA]</scope>
    <source>
        <strain evidence="3">MP5ACTX9</strain>
    </source>
</reference>
<dbReference type="PaxDb" id="1198114-AciX9_0119"/>
<dbReference type="EMBL" id="CP002480">
    <property type="protein sequence ID" value="ADW67197.1"/>
    <property type="molecule type" value="Genomic_DNA"/>
</dbReference>
<dbReference type="AlphaFoldDB" id="E8X505"/>
<evidence type="ECO:0000313" key="3">
    <source>
        <dbReference type="Proteomes" id="UP000000343"/>
    </source>
</evidence>
<gene>
    <name evidence="2" type="ordered locus">AciX9_0119</name>
</gene>
<feature type="domain" description="SnoaL-like" evidence="1">
    <location>
        <begin position="29"/>
        <end position="96"/>
    </location>
</feature>
<dbReference type="OrthoDB" id="9808719at2"/>
<keyword evidence="3" id="KW-1185">Reference proteome</keyword>
<dbReference type="InterPro" id="IPR032710">
    <property type="entry name" value="NTF2-like_dom_sf"/>
</dbReference>
<evidence type="ECO:0000313" key="2">
    <source>
        <dbReference type="EMBL" id="ADW67197.1"/>
    </source>
</evidence>
<dbReference type="RefSeq" id="WP_013578525.1">
    <property type="nucleotide sequence ID" value="NC_015064.1"/>
</dbReference>
<evidence type="ECO:0000259" key="1">
    <source>
        <dbReference type="Pfam" id="PF12680"/>
    </source>
</evidence>
<sequence length="116" mass="13468">MTKDAVEQVWNSYLEAYGSVAPETRERLLRESVSDDVVSTNPGEETQGFANLLAHVEQFQQRLPRAYFKIDKLFFHHEQVLTEWTLYKSDGTPLRSAYTYGVFDDQGRLKKLIGFF</sequence>
<accession>E8X505</accession>
<dbReference type="Pfam" id="PF12680">
    <property type="entry name" value="SnoaL_2"/>
    <property type="match status" value="1"/>
</dbReference>
<dbReference type="KEGG" id="acm:AciX9_0119"/>
<dbReference type="eggNOG" id="ENOG5033JN2">
    <property type="taxonomic scope" value="Bacteria"/>
</dbReference>
<dbReference type="Proteomes" id="UP000000343">
    <property type="component" value="Chromosome"/>
</dbReference>
<dbReference type="HOGENOM" id="CLU_2035423_0_0_0"/>
<organism evidence="3">
    <name type="scientific">Granulicella tundricola (strain ATCC BAA-1859 / DSM 23138 / MP5ACTX9)</name>
    <dbReference type="NCBI Taxonomy" id="1198114"/>
    <lineage>
        <taxon>Bacteria</taxon>
        <taxon>Pseudomonadati</taxon>
        <taxon>Acidobacteriota</taxon>
        <taxon>Terriglobia</taxon>
        <taxon>Terriglobales</taxon>
        <taxon>Acidobacteriaceae</taxon>
        <taxon>Granulicella</taxon>
    </lineage>
</organism>
<name>E8X505_GRATM</name>
<protein>
    <recommendedName>
        <fullName evidence="1">SnoaL-like domain-containing protein</fullName>
    </recommendedName>
</protein>
<dbReference type="STRING" id="1198114.AciX9_0119"/>
<proteinExistence type="predicted"/>